<organism evidence="1 2">
    <name type="scientific">Pneumocystis oryctolagi</name>
    <dbReference type="NCBI Taxonomy" id="42067"/>
    <lineage>
        <taxon>Eukaryota</taxon>
        <taxon>Fungi</taxon>
        <taxon>Dikarya</taxon>
        <taxon>Ascomycota</taxon>
        <taxon>Taphrinomycotina</taxon>
        <taxon>Pneumocystomycetes</taxon>
        <taxon>Pneumocystaceae</taxon>
        <taxon>Pneumocystis</taxon>
    </lineage>
</organism>
<name>A0ACB7CJD4_9ASCO</name>
<accession>A0ACB7CJD4</accession>
<sequence length="684" mass="78571">MKNEFIMTLSSSDSIESEDEQLFEYSDSEFTKKDSGFCLNKVKKLEKINPSFVFDVEKGYESALDYERNNIDESYFGTSLSKKGVNIEKIIQKQSVKSKNKNHEIQDETEFLDESEVSDMSGIRKNSDEESCNEKSENELSSFSDFDMTEEETVEEKNKKKRFFEENCSSIQNDFFLSFSEFNLSRPILKALESIGFDKPTTIQSKTIPVALLGKDIVGSAITGSGKTGAFVIPVLERLLYRPKKIAVTRVLILCPTRELAIQCYTVTKKLSVYTDIKTCICTGGLSLKVQEAELRKRPDIVIATPGRFIDHVRNSYGFSPDSIEIMVIDEADRILEEGFQEELDEIIKICPKSRQTILFSATMTDKVDRLVKLSLNKPVRLFIDQKNSTVKSLVQEFIRIKSHKEHFRTAVLLYLCSDVLKTKTIIFFRNKSFVHKIRIIFGLLHLNARELHGNLSQEQRIESLEFFRQGKTNFLLATDLASRGLDIKGVKYVINYETPQSFDTYLHRVGRTARAGCHGIAITLVGEDDRKIVKMATKMARKHGNILRNRTVPFDVINAYNIKLQNLENAVQNVLKEEKEEKELLKAEMELQKSQNLVKHEKEIKSRLPRTWFLSKNKKKTSKDAFSVNSEGVKNQKKRKNENNMQIPTRTYKKTATDRLGPLLKRKKINDNKKSKSIKKKIL</sequence>
<protein>
    <submittedName>
        <fullName evidence="1">Uncharacterized protein</fullName>
    </submittedName>
</protein>
<reference evidence="1 2" key="1">
    <citation type="journal article" date="2021" name="Commun. Biol.">
        <title>Genomic insights into the host specific adaptation of the Pneumocystis genus.</title>
        <authorList>
            <person name="Cisse O.H."/>
            <person name="Ma L."/>
            <person name="Dekker J.P."/>
            <person name="Khil P.P."/>
            <person name="Youn J.-H."/>
            <person name="Brenchley J.M."/>
            <person name="Blair R."/>
            <person name="Pahar B."/>
            <person name="Chabe M."/>
            <person name="Van Rompay K.K.A."/>
            <person name="Keesler R."/>
            <person name="Sukura A."/>
            <person name="Hirsch V."/>
            <person name="Kutty G."/>
            <person name="Liu Y."/>
            <person name="Peng L."/>
            <person name="Chen J."/>
            <person name="Song J."/>
            <person name="Weissenbacher-Lang C."/>
            <person name="Xu J."/>
            <person name="Upham N.S."/>
            <person name="Stajich J.E."/>
            <person name="Cuomo C.A."/>
            <person name="Cushion M.T."/>
            <person name="Kovacs J.A."/>
        </authorList>
    </citation>
    <scope>NUCLEOTIDE SEQUENCE [LARGE SCALE GENOMIC DNA]</scope>
    <source>
        <strain evidence="1 2">RABM</strain>
    </source>
</reference>
<dbReference type="EMBL" id="JABTEG010000001">
    <property type="protein sequence ID" value="KAG4306229.1"/>
    <property type="molecule type" value="Genomic_DNA"/>
</dbReference>
<keyword evidence="2" id="KW-1185">Reference proteome</keyword>
<gene>
    <name evidence="1" type="ORF">PORY_000217</name>
</gene>
<dbReference type="Proteomes" id="UP000768646">
    <property type="component" value="Unassembled WGS sequence"/>
</dbReference>
<evidence type="ECO:0000313" key="1">
    <source>
        <dbReference type="EMBL" id="KAG4306229.1"/>
    </source>
</evidence>
<proteinExistence type="predicted"/>
<comment type="caution">
    <text evidence="1">The sequence shown here is derived from an EMBL/GenBank/DDBJ whole genome shotgun (WGS) entry which is preliminary data.</text>
</comment>
<evidence type="ECO:0000313" key="2">
    <source>
        <dbReference type="Proteomes" id="UP000768646"/>
    </source>
</evidence>